<evidence type="ECO:0000256" key="4">
    <source>
        <dbReference type="ARBA" id="ARBA00016020"/>
    </source>
</evidence>
<evidence type="ECO:0000256" key="1">
    <source>
        <dbReference type="ARBA" id="ARBA00004123"/>
    </source>
</evidence>
<feature type="domain" description="Importin N-terminal" evidence="8">
    <location>
        <begin position="29"/>
        <end position="91"/>
    </location>
</feature>
<reference evidence="10 11" key="1">
    <citation type="submission" date="2023-09" db="EMBL/GenBank/DDBJ databases">
        <title>Genomes of two closely related lineages of the louse Polyplax serrata with different host specificities.</title>
        <authorList>
            <person name="Martinu J."/>
            <person name="Tarabai H."/>
            <person name="Stefka J."/>
            <person name="Hypsa V."/>
        </authorList>
    </citation>
    <scope>NUCLEOTIDE SEQUENCE [LARGE SCALE GENOMIC DNA]</scope>
    <source>
        <strain evidence="10">98ZLc_SE</strain>
    </source>
</reference>
<comment type="subcellular location">
    <subcellularLocation>
        <location evidence="1">Nucleus</location>
    </subcellularLocation>
</comment>
<dbReference type="Pfam" id="PF18806">
    <property type="entry name" value="Importin_rep_3"/>
    <property type="match status" value="1"/>
</dbReference>
<feature type="domain" description="Exportin-1/Importin-beta-like" evidence="9">
    <location>
        <begin position="97"/>
        <end position="249"/>
    </location>
</feature>
<dbReference type="InterPro" id="IPR016024">
    <property type="entry name" value="ARM-type_fold"/>
</dbReference>
<keyword evidence="11" id="KW-1185">Reference proteome</keyword>
<evidence type="ECO:0000313" key="11">
    <source>
        <dbReference type="Proteomes" id="UP001359485"/>
    </source>
</evidence>
<dbReference type="InterPro" id="IPR001494">
    <property type="entry name" value="Importin-beta_N"/>
</dbReference>
<comment type="subunit">
    <text evidence="3">Interacts with UBC9, RAN, RBM8A, eIF-1A and PAX6.</text>
</comment>
<protein>
    <recommendedName>
        <fullName evidence="4">Importin-13</fullName>
    </recommendedName>
</protein>
<dbReference type="PANTHER" id="PTHR12363">
    <property type="entry name" value="TRANSPORTIN 3 AND IMPORTIN 13"/>
    <property type="match status" value="1"/>
</dbReference>
<dbReference type="InterPro" id="IPR011989">
    <property type="entry name" value="ARM-like"/>
</dbReference>
<dbReference type="Gene3D" id="1.25.10.10">
    <property type="entry name" value="Leucine-rich Repeat Variant"/>
    <property type="match status" value="1"/>
</dbReference>
<evidence type="ECO:0000256" key="2">
    <source>
        <dbReference type="ARBA" id="ARBA00007991"/>
    </source>
</evidence>
<accession>A0ABR1B4W4</accession>
<evidence type="ECO:0000259" key="8">
    <source>
        <dbReference type="Pfam" id="PF03810"/>
    </source>
</evidence>
<dbReference type="InterPro" id="IPR013598">
    <property type="entry name" value="Exportin-1/Importin-b-like"/>
</dbReference>
<dbReference type="InterPro" id="IPR040709">
    <property type="entry name" value="Importin_rep_1"/>
</dbReference>
<evidence type="ECO:0000313" key="10">
    <source>
        <dbReference type="EMBL" id="KAK6634827.1"/>
    </source>
</evidence>
<dbReference type="Pfam" id="PF08389">
    <property type="entry name" value="Xpo1"/>
    <property type="match status" value="1"/>
</dbReference>
<keyword evidence="5" id="KW-0813">Transport</keyword>
<evidence type="ECO:0000256" key="7">
    <source>
        <dbReference type="ARBA" id="ARBA00023242"/>
    </source>
</evidence>
<keyword evidence="6" id="KW-0677">Repeat</keyword>
<dbReference type="PANTHER" id="PTHR12363:SF33">
    <property type="entry name" value="IMPORTIN-13"/>
    <property type="match status" value="1"/>
</dbReference>
<dbReference type="InterPro" id="IPR051345">
    <property type="entry name" value="Importin_beta-like_NTR"/>
</dbReference>
<comment type="similarity">
    <text evidence="2">Belongs to the importin beta family.</text>
</comment>
<dbReference type="Pfam" id="PF24139">
    <property type="entry name" value="TPR_TNPO3_IPO13_4th"/>
    <property type="match status" value="1"/>
</dbReference>
<gene>
    <name evidence="10" type="ORF">RUM44_000074</name>
</gene>
<evidence type="ECO:0000256" key="6">
    <source>
        <dbReference type="ARBA" id="ARBA00022737"/>
    </source>
</evidence>
<comment type="caution">
    <text evidence="10">The sequence shown here is derived from an EMBL/GenBank/DDBJ whole genome shotgun (WGS) entry which is preliminary data.</text>
</comment>
<evidence type="ECO:0000259" key="9">
    <source>
        <dbReference type="Pfam" id="PF08389"/>
    </source>
</evidence>
<dbReference type="InterPro" id="IPR058537">
    <property type="entry name" value="TPR_TNPO3_IPO13_4th"/>
</dbReference>
<dbReference type="InterPro" id="IPR040520">
    <property type="entry name" value="Importin_rep_3"/>
</dbReference>
<sequence length="952" mass="107410">MEFTSEDVERAVSQFYQSAAPAQSQEHVWLEKAKNSQEAWVFVWELLQPQKTQEVQFFAATTLLAKIKKYLHELTPENVAALREKLLTTIVAYSTGPKIVLNKLCTCLSSYIFQMCPEKWPDALSSLLALFNPENSPNIPAERLLCVLFEILTVLSEDFSTAHLTQHHKGLICNHLVENTQSVITLLEKVLSNYRNEEVTLQAVKCASAWITIGVQFSEYQNLNNIIVNLVFSTHKHHSSICEKCLEFLKVVVDLPDNYKYPTYLLEFMGRILPLGEIITRELAEGESMDEKLISNIYHLFLTFGGTHSRLCLNWLKEGGEQRDNVLILISYILQCSGAKGYYPKDETYSRLPFGFWYVLQDEIILSSSEDHILFMKYLGPIYEKLVNILITKAQLPGVEQNFSKQDLESFRCYRQDISDTLMYCHSILHETTICLIKSKLCEININECKWQELEACLFSLCSVSESVNIDENALLPSLFQYIGNIPFHRLDPKVLSTALETIGAYSSWIAAHTYTLEYVLPLIISGLSIPEATSSATMALKDIARDCQCDIKPYTGIILNASQQALHVGRLKLNDSQRLMCTIGLLLSALPLETIMQYLNLILTPYMEQLNALSLQAPSTHVKNNILLCLKLLGVLSATLNTKLETNSDAAEPCRQNNDPQPVLLILQKLLPVIKSITNFWSADDQVMQAVFVLLKHAVTTLVEDVQSVVTDILDLIVSTYRVHPQPAALDLSKTLSTLFGKDEKYQPIMQSLTNELCSVAMGSLASAQNLSDHTDMLEALFEYLSQVVRRVPKLIICTDTAVLFQCAIVILTVPELPSVKAASQFLVNFINQSADCEPLARVVNAYGQQLVHKMICGIAGESSRSNIEPLGAILLSLNRYYCESNSRWLRETVTKEICPRSTSQQRETFISMVLHRQRNKEQLLEAVRKFSLICRGIVGTEYGQRGTPYF</sequence>
<evidence type="ECO:0000256" key="5">
    <source>
        <dbReference type="ARBA" id="ARBA00022448"/>
    </source>
</evidence>
<proteinExistence type="inferred from homology"/>
<dbReference type="EMBL" id="JAWJWF010000003">
    <property type="protein sequence ID" value="KAK6634827.1"/>
    <property type="molecule type" value="Genomic_DNA"/>
</dbReference>
<evidence type="ECO:0000256" key="3">
    <source>
        <dbReference type="ARBA" id="ARBA00011422"/>
    </source>
</evidence>
<dbReference type="SUPFAM" id="SSF48371">
    <property type="entry name" value="ARM repeat"/>
    <property type="match status" value="1"/>
</dbReference>
<dbReference type="Proteomes" id="UP001359485">
    <property type="component" value="Unassembled WGS sequence"/>
</dbReference>
<organism evidence="10 11">
    <name type="scientific">Polyplax serrata</name>
    <name type="common">Common mouse louse</name>
    <dbReference type="NCBI Taxonomy" id="468196"/>
    <lineage>
        <taxon>Eukaryota</taxon>
        <taxon>Metazoa</taxon>
        <taxon>Ecdysozoa</taxon>
        <taxon>Arthropoda</taxon>
        <taxon>Hexapoda</taxon>
        <taxon>Insecta</taxon>
        <taxon>Pterygota</taxon>
        <taxon>Neoptera</taxon>
        <taxon>Paraneoptera</taxon>
        <taxon>Psocodea</taxon>
        <taxon>Troctomorpha</taxon>
        <taxon>Phthiraptera</taxon>
        <taxon>Anoplura</taxon>
        <taxon>Polyplacidae</taxon>
        <taxon>Polyplax</taxon>
    </lineage>
</organism>
<name>A0ABR1B4W4_POLSC</name>
<keyword evidence="7" id="KW-0539">Nucleus</keyword>
<dbReference type="Pfam" id="PF03810">
    <property type="entry name" value="IBN_N"/>
    <property type="match status" value="1"/>
</dbReference>
<dbReference type="Pfam" id="PF18773">
    <property type="entry name" value="Importin_rep"/>
    <property type="match status" value="1"/>
</dbReference>